<comment type="function">
    <text evidence="4">Exhibits 3'-exonuclease activities and apurinic/apyrimidinic (AP) endonuclease (in vitro). Show preferential AP endonuclease activity on double-stranded DNA substrates and 3'- exonuclease activity on single-stranded DNA.</text>
</comment>
<keyword evidence="2 5" id="KW-0479">Metal-binding</keyword>
<evidence type="ECO:0000313" key="8">
    <source>
        <dbReference type="Proteomes" id="UP001497525"/>
    </source>
</evidence>
<dbReference type="EMBL" id="CAXLJL010000088">
    <property type="protein sequence ID" value="CAL5131265.1"/>
    <property type="molecule type" value="Genomic_DNA"/>
</dbReference>
<dbReference type="InterPro" id="IPR032466">
    <property type="entry name" value="Metal_Hydrolase"/>
</dbReference>
<reference evidence="7" key="1">
    <citation type="submission" date="2024-06" db="EMBL/GenBank/DDBJ databases">
        <authorList>
            <person name="Liu X."/>
            <person name="Lenzi L."/>
            <person name="Haldenby T S."/>
            <person name="Uol C."/>
        </authorList>
    </citation>
    <scope>NUCLEOTIDE SEQUENCE</scope>
</reference>
<evidence type="ECO:0000256" key="5">
    <source>
        <dbReference type="PIRSR" id="PIRSR005902-1"/>
    </source>
</evidence>
<evidence type="ECO:0000256" key="2">
    <source>
        <dbReference type="ARBA" id="ARBA00022723"/>
    </source>
</evidence>
<dbReference type="AlphaFoldDB" id="A0AAV2T4D9"/>
<keyword evidence="6" id="KW-0732">Signal</keyword>
<dbReference type="PANTHER" id="PTHR46317:SF1">
    <property type="entry name" value="HYDROLASE, TATD FAMILY"/>
    <property type="match status" value="1"/>
</dbReference>
<comment type="similarity">
    <text evidence="1">Belongs to the metallo-dependent hydrolases superfamily. TatD-type hydrolase family.</text>
</comment>
<feature type="signal peptide" evidence="6">
    <location>
        <begin position="1"/>
        <end position="16"/>
    </location>
</feature>
<dbReference type="PIRSF" id="PIRSF005902">
    <property type="entry name" value="DNase_TatD"/>
    <property type="match status" value="1"/>
</dbReference>
<feature type="binding site" evidence="5">
    <location>
        <position position="181"/>
    </location>
    <ligand>
        <name>a divalent metal cation</name>
        <dbReference type="ChEBI" id="CHEBI:60240"/>
        <label>2</label>
    </ligand>
</feature>
<protein>
    <submittedName>
        <fullName evidence="7">Uncharacterized protein</fullName>
    </submittedName>
</protein>
<dbReference type="GO" id="GO:0046872">
    <property type="term" value="F:metal ion binding"/>
    <property type="evidence" value="ECO:0007669"/>
    <property type="project" value="UniProtKB-KW"/>
</dbReference>
<evidence type="ECO:0000313" key="7">
    <source>
        <dbReference type="EMBL" id="CAL5131265.1"/>
    </source>
</evidence>
<evidence type="ECO:0000256" key="4">
    <source>
        <dbReference type="ARBA" id="ARBA00093287"/>
    </source>
</evidence>
<feature type="binding site" evidence="5">
    <location>
        <position position="23"/>
    </location>
    <ligand>
        <name>a divalent metal cation</name>
        <dbReference type="ChEBI" id="CHEBI:60240"/>
        <label>1</label>
    </ligand>
</feature>
<organism evidence="7 8">
    <name type="scientific">Calicophoron daubneyi</name>
    <name type="common">Rumen fluke</name>
    <name type="synonym">Paramphistomum daubneyi</name>
    <dbReference type="NCBI Taxonomy" id="300641"/>
    <lineage>
        <taxon>Eukaryota</taxon>
        <taxon>Metazoa</taxon>
        <taxon>Spiralia</taxon>
        <taxon>Lophotrochozoa</taxon>
        <taxon>Platyhelminthes</taxon>
        <taxon>Trematoda</taxon>
        <taxon>Digenea</taxon>
        <taxon>Plagiorchiida</taxon>
        <taxon>Pronocephalata</taxon>
        <taxon>Paramphistomoidea</taxon>
        <taxon>Paramphistomidae</taxon>
        <taxon>Calicophoron</taxon>
    </lineage>
</organism>
<dbReference type="CDD" id="cd01310">
    <property type="entry name" value="TatD_DNAse"/>
    <property type="match status" value="1"/>
</dbReference>
<keyword evidence="3" id="KW-0378">Hydrolase</keyword>
<feature type="binding site" evidence="5">
    <location>
        <position position="229"/>
    </location>
    <ligand>
        <name>a divalent metal cation</name>
        <dbReference type="ChEBI" id="CHEBI:60240"/>
        <label>1</label>
    </ligand>
</feature>
<dbReference type="Pfam" id="PF01026">
    <property type="entry name" value="TatD_DNase"/>
    <property type="match status" value="1"/>
</dbReference>
<dbReference type="GO" id="GO:0016788">
    <property type="term" value="F:hydrolase activity, acting on ester bonds"/>
    <property type="evidence" value="ECO:0007669"/>
    <property type="project" value="InterPro"/>
</dbReference>
<dbReference type="PROSITE" id="PS01091">
    <property type="entry name" value="TATD_3"/>
    <property type="match status" value="1"/>
</dbReference>
<dbReference type="InterPro" id="IPR001130">
    <property type="entry name" value="TatD-like"/>
</dbReference>
<dbReference type="SUPFAM" id="SSF51556">
    <property type="entry name" value="Metallo-dependent hydrolases"/>
    <property type="match status" value="1"/>
</dbReference>
<feature type="binding site" evidence="5">
    <location>
        <position position="158"/>
    </location>
    <ligand>
        <name>a divalent metal cation</name>
        <dbReference type="ChEBI" id="CHEBI:60240"/>
        <label>2</label>
    </ligand>
</feature>
<evidence type="ECO:0000256" key="6">
    <source>
        <dbReference type="SAM" id="SignalP"/>
    </source>
</evidence>
<feature type="binding site" evidence="5">
    <location>
        <position position="118"/>
    </location>
    <ligand>
        <name>a divalent metal cation</name>
        <dbReference type="ChEBI" id="CHEBI:60240"/>
        <label>1</label>
    </ligand>
</feature>
<proteinExistence type="inferred from homology"/>
<dbReference type="PANTHER" id="PTHR46317">
    <property type="entry name" value="HYDROLASE OF PHP SUPERFAMILY-RELATED PROTEIN"/>
    <property type="match status" value="1"/>
</dbReference>
<sequence length="282" mass="31372">MFGYFALSFFYFQASCLVDTHCHLCDEAFDKDVDEVIERAMANGVKGAIVVTEDRSEFEKVIELKRRYPDWINVALGVHPVQQRTSDGNQPRCVTLEDMDGVPEIIRKYANDIVTLGEIGLDFQPCICTESDSHDLQRAVFATQIRLAQELNIPVNVHSRSASKPAIELLKKEGATRVQMHAFDGRPSQAMVGVAAGFYFSIPPCVLRSEQKQNLVKAVPLTHLLLETDSPVLGASREIRNEPMEVVKVCEYIASAKGVDVATVRQITAENARKLYPNLCAS</sequence>
<dbReference type="Gene3D" id="3.20.20.140">
    <property type="entry name" value="Metal-dependent hydrolases"/>
    <property type="match status" value="1"/>
</dbReference>
<gene>
    <name evidence="7" type="ORF">CDAUBV1_LOCUS3694</name>
</gene>
<dbReference type="Proteomes" id="UP001497525">
    <property type="component" value="Unassembled WGS sequence"/>
</dbReference>
<comment type="caution">
    <text evidence="7">The sequence shown here is derived from an EMBL/GenBank/DDBJ whole genome shotgun (WGS) entry which is preliminary data.</text>
</comment>
<feature type="binding site" evidence="5">
    <location>
        <position position="21"/>
    </location>
    <ligand>
        <name>a divalent metal cation</name>
        <dbReference type="ChEBI" id="CHEBI:60240"/>
        <label>1</label>
    </ligand>
</feature>
<evidence type="ECO:0000256" key="3">
    <source>
        <dbReference type="ARBA" id="ARBA00022801"/>
    </source>
</evidence>
<feature type="chain" id="PRO_5043853311" evidence="6">
    <location>
        <begin position="17"/>
        <end position="282"/>
    </location>
</feature>
<dbReference type="InterPro" id="IPR018228">
    <property type="entry name" value="DNase_TatD-rel_CS"/>
</dbReference>
<evidence type="ECO:0000256" key="1">
    <source>
        <dbReference type="ARBA" id="ARBA00009275"/>
    </source>
</evidence>
<name>A0AAV2T4D9_CALDB</name>
<accession>A0AAV2T4D9</accession>